<dbReference type="RefSeq" id="WP_015408823.1">
    <property type="nucleotide sequence ID" value="NZ_QMDW01000102.1"/>
</dbReference>
<dbReference type="EMBL" id="QMDW01000102">
    <property type="protein sequence ID" value="RJX46922.1"/>
    <property type="molecule type" value="Genomic_DNA"/>
</dbReference>
<gene>
    <name evidence="2" type="ORF">DP106_15350</name>
</gene>
<dbReference type="GeneID" id="30926317"/>
<keyword evidence="3" id="KW-1185">Reference proteome</keyword>
<dbReference type="InterPro" id="IPR047930">
    <property type="entry name" value="Transpos_IS6"/>
</dbReference>
<name>A0A3A6Q5K0_9EURY</name>
<reference evidence="2 3" key="1">
    <citation type="submission" date="2018-06" db="EMBL/GenBank/DDBJ databases">
        <title>Halonotius sp. F13-13 a new haloarchaeeon isolated from a solar saltern from Isla Cristina, Huelva, Spain.</title>
        <authorList>
            <person name="Duran-Viseras A."/>
            <person name="Sanchez-Porro C."/>
            <person name="Ventosa A."/>
        </authorList>
    </citation>
    <scope>NUCLEOTIDE SEQUENCE [LARGE SCALE GENOMIC DNA]</scope>
    <source>
        <strain evidence="2 3">CECT 7525</strain>
    </source>
</reference>
<feature type="domain" description="DDE" evidence="1">
    <location>
        <begin position="81"/>
        <end position="184"/>
    </location>
</feature>
<evidence type="ECO:0000313" key="2">
    <source>
        <dbReference type="EMBL" id="RJX46922.1"/>
    </source>
</evidence>
<dbReference type="AlphaFoldDB" id="A0A3A6Q5K0"/>
<accession>A0A3A6Q5K0</accession>
<dbReference type="PANTHER" id="PTHR39967">
    <property type="match status" value="1"/>
</dbReference>
<comment type="caution">
    <text evidence="2">The sequence shown here is derived from an EMBL/GenBank/DDBJ whole genome shotgun (WGS) entry which is preliminary data.</text>
</comment>
<evidence type="ECO:0000313" key="3">
    <source>
        <dbReference type="Proteomes" id="UP000281564"/>
    </source>
</evidence>
<sequence>MPENARLNDNLDEIDLEFVEREATPRFLMKLSIQLHLAGLSLSNTVSILELFGVNRARSTVHNWVQKADLQPESGQNPDHVAVDETVIRLNDEQYWLYAAVDPETNELLYTTLEPTTNSVIAHAFFAELREKHDVEHAVFLIDGSHSLKDACRRHSLDFKYEKHGNRNSVERVFREIKRRTTSFSNCFSNAEADTADNWLRSFAFAWNQLI</sequence>
<dbReference type="Pfam" id="PF13610">
    <property type="entry name" value="DDE_Tnp_IS240"/>
    <property type="match status" value="1"/>
</dbReference>
<protein>
    <submittedName>
        <fullName evidence="2">IS6-like element ISNamo8 family transposase</fullName>
    </submittedName>
</protein>
<dbReference type="OrthoDB" id="359563at2157"/>
<organism evidence="2 3">
    <name type="scientific">Halonotius pteroides</name>
    <dbReference type="NCBI Taxonomy" id="268735"/>
    <lineage>
        <taxon>Archaea</taxon>
        <taxon>Methanobacteriati</taxon>
        <taxon>Methanobacteriota</taxon>
        <taxon>Stenosarchaea group</taxon>
        <taxon>Halobacteria</taxon>
        <taxon>Halobacteriales</taxon>
        <taxon>Haloferacaceae</taxon>
        <taxon>Halonotius</taxon>
    </lineage>
</organism>
<dbReference type="InterPro" id="IPR032874">
    <property type="entry name" value="DDE_dom"/>
</dbReference>
<evidence type="ECO:0000259" key="1">
    <source>
        <dbReference type="Pfam" id="PF13610"/>
    </source>
</evidence>
<dbReference type="NCBIfam" id="NF033587">
    <property type="entry name" value="transpos_IS6"/>
    <property type="match status" value="1"/>
</dbReference>
<dbReference type="Proteomes" id="UP000281564">
    <property type="component" value="Unassembled WGS sequence"/>
</dbReference>
<dbReference type="PANTHER" id="PTHR39967:SF1">
    <property type="entry name" value="ISH14-TYPE TRANSPOSASE HSIRS44"/>
    <property type="match status" value="1"/>
</dbReference>
<proteinExistence type="predicted"/>